<feature type="domain" description="C2H2-type" evidence="7">
    <location>
        <begin position="239"/>
        <end position="266"/>
    </location>
</feature>
<evidence type="ECO:0000256" key="2">
    <source>
        <dbReference type="ARBA" id="ARBA00022737"/>
    </source>
</evidence>
<evidence type="ECO:0000313" key="9">
    <source>
        <dbReference type="WBParaSite" id="PTRK_0001695000.1"/>
    </source>
</evidence>
<reference evidence="9" key="1">
    <citation type="submission" date="2017-02" db="UniProtKB">
        <authorList>
            <consortium name="WormBaseParasite"/>
        </authorList>
    </citation>
    <scope>IDENTIFICATION</scope>
</reference>
<feature type="domain" description="C2H2-type" evidence="7">
    <location>
        <begin position="211"/>
        <end position="238"/>
    </location>
</feature>
<dbReference type="Pfam" id="PF13912">
    <property type="entry name" value="zf-C2H2_6"/>
    <property type="match status" value="1"/>
</dbReference>
<dbReference type="InterPro" id="IPR036236">
    <property type="entry name" value="Znf_C2H2_sf"/>
</dbReference>
<organism evidence="8 9">
    <name type="scientific">Parastrongyloides trichosuri</name>
    <name type="common">Possum-specific nematode worm</name>
    <dbReference type="NCBI Taxonomy" id="131310"/>
    <lineage>
        <taxon>Eukaryota</taxon>
        <taxon>Metazoa</taxon>
        <taxon>Ecdysozoa</taxon>
        <taxon>Nematoda</taxon>
        <taxon>Chromadorea</taxon>
        <taxon>Rhabditida</taxon>
        <taxon>Tylenchina</taxon>
        <taxon>Panagrolaimomorpha</taxon>
        <taxon>Strongyloidoidea</taxon>
        <taxon>Strongyloididae</taxon>
        <taxon>Parastrongyloides</taxon>
    </lineage>
</organism>
<keyword evidence="4" id="KW-0862">Zinc</keyword>
<dbReference type="PANTHER" id="PTHR24379:SF121">
    <property type="entry name" value="C2H2-TYPE DOMAIN-CONTAINING PROTEIN"/>
    <property type="match status" value="1"/>
</dbReference>
<accession>A0A0N5A5G8</accession>
<keyword evidence="8" id="KW-1185">Reference proteome</keyword>
<dbReference type="PROSITE" id="PS00028">
    <property type="entry name" value="ZINC_FINGER_C2H2_1"/>
    <property type="match status" value="3"/>
</dbReference>
<proteinExistence type="predicted"/>
<dbReference type="Proteomes" id="UP000038045">
    <property type="component" value="Unplaced"/>
</dbReference>
<dbReference type="PROSITE" id="PS50157">
    <property type="entry name" value="ZINC_FINGER_C2H2_2"/>
    <property type="match status" value="3"/>
</dbReference>
<feature type="compositionally biased region" description="Low complexity" evidence="6">
    <location>
        <begin position="148"/>
        <end position="167"/>
    </location>
</feature>
<dbReference type="InterPro" id="IPR013087">
    <property type="entry name" value="Znf_C2H2_type"/>
</dbReference>
<evidence type="ECO:0000256" key="5">
    <source>
        <dbReference type="PROSITE-ProRule" id="PRU00042"/>
    </source>
</evidence>
<dbReference type="STRING" id="131310.A0A0N5A5G8"/>
<dbReference type="Gene3D" id="3.30.160.60">
    <property type="entry name" value="Classic Zinc Finger"/>
    <property type="match status" value="2"/>
</dbReference>
<evidence type="ECO:0000256" key="3">
    <source>
        <dbReference type="ARBA" id="ARBA00022771"/>
    </source>
</evidence>
<keyword evidence="3 5" id="KW-0863">Zinc-finger</keyword>
<feature type="domain" description="C2H2-type" evidence="7">
    <location>
        <begin position="183"/>
        <end position="210"/>
    </location>
</feature>
<dbReference type="Pfam" id="PF00096">
    <property type="entry name" value="zf-C2H2"/>
    <property type="match status" value="1"/>
</dbReference>
<dbReference type="GO" id="GO:0008270">
    <property type="term" value="F:zinc ion binding"/>
    <property type="evidence" value="ECO:0007669"/>
    <property type="project" value="UniProtKB-KW"/>
</dbReference>
<keyword evidence="2" id="KW-0677">Repeat</keyword>
<dbReference type="WBParaSite" id="PTRK_0001695000.1">
    <property type="protein sequence ID" value="PTRK_0001695000.1"/>
    <property type="gene ID" value="PTRK_0001695000"/>
</dbReference>
<evidence type="ECO:0000256" key="6">
    <source>
        <dbReference type="SAM" id="MobiDB-lite"/>
    </source>
</evidence>
<keyword evidence="1" id="KW-0479">Metal-binding</keyword>
<evidence type="ECO:0000259" key="7">
    <source>
        <dbReference type="PROSITE" id="PS50157"/>
    </source>
</evidence>
<feature type="region of interest" description="Disordered" evidence="6">
    <location>
        <begin position="140"/>
        <end position="172"/>
    </location>
</feature>
<evidence type="ECO:0000256" key="1">
    <source>
        <dbReference type="ARBA" id="ARBA00022723"/>
    </source>
</evidence>
<evidence type="ECO:0000313" key="8">
    <source>
        <dbReference type="Proteomes" id="UP000038045"/>
    </source>
</evidence>
<name>A0A0N5A5G8_PARTI</name>
<protein>
    <submittedName>
        <fullName evidence="9">C2H2-type domain-containing protein</fullName>
    </submittedName>
</protein>
<dbReference type="AlphaFoldDB" id="A0A0N5A5G8"/>
<dbReference type="SUPFAM" id="SSF57667">
    <property type="entry name" value="beta-beta-alpha zinc fingers"/>
    <property type="match status" value="1"/>
</dbReference>
<dbReference type="SMART" id="SM00355">
    <property type="entry name" value="ZnF_C2H2"/>
    <property type="match status" value="6"/>
</dbReference>
<sequence length="269" mass="31027">MVVPLIQQQNSSINCVSKNYKNNSTDNDEKSIFMINNNLKCSVCDIECDSQYSLDNHRLQTHCKIGKSNRCGICHNILDSKDIFVEHSLEHNDDVSQISCCVCRQTVKSQWQLSMHAEFHLDIFSNLLSKIQESNLTEETINNEKKQTNNADSNNENNSSTSPATSTDSKDEEMKKIIEINEFTCNTCFKQFTSLNALQGHSHIHRHPRNHRCDLCKMAFSTKARLEIHKKKHYCNKDVKCQICDEKFNKSDLLKKHMKTHESNLKNIS</sequence>
<evidence type="ECO:0000256" key="4">
    <source>
        <dbReference type="ARBA" id="ARBA00022833"/>
    </source>
</evidence>
<dbReference type="PANTHER" id="PTHR24379">
    <property type="entry name" value="KRAB AND ZINC FINGER DOMAIN-CONTAINING"/>
    <property type="match status" value="1"/>
</dbReference>